<feature type="compositionally biased region" description="Basic residues" evidence="1">
    <location>
        <begin position="122"/>
        <end position="136"/>
    </location>
</feature>
<accession>A0A2V4ABP8</accession>
<dbReference type="OrthoDB" id="4993002at2"/>
<proteinExistence type="predicted"/>
<dbReference type="AlphaFoldDB" id="A0A2V4ABP8"/>
<feature type="compositionally biased region" description="Low complexity" evidence="1">
    <location>
        <begin position="104"/>
        <end position="121"/>
    </location>
</feature>
<evidence type="ECO:0000256" key="1">
    <source>
        <dbReference type="SAM" id="MobiDB-lite"/>
    </source>
</evidence>
<geneLocation type="plasmid" evidence="3">
    <name>ppmurdsm45305</name>
</geneLocation>
<evidence type="ECO:0000313" key="2">
    <source>
        <dbReference type="EMBL" id="PXY16546.1"/>
    </source>
</evidence>
<reference evidence="2 3" key="1">
    <citation type="submission" date="2016-07" db="EMBL/GenBank/DDBJ databases">
        <title>Draft genome sequence of Prauserella muralis DSM 45305, isolated from a mould-covered wall in an indoor environment.</title>
        <authorList>
            <person name="Ruckert C."/>
            <person name="Albersmeier A."/>
            <person name="Jiang C.-L."/>
            <person name="Jiang Y."/>
            <person name="Kalinowski J."/>
            <person name="Schneider O."/>
            <person name="Winkler A."/>
            <person name="Zotchev S.B."/>
        </authorList>
    </citation>
    <scope>NUCLEOTIDE SEQUENCE [LARGE SCALE GENOMIC DNA]</scope>
    <source>
        <strain evidence="2 3">DSM 45305</strain>
        <plasmid evidence="3">ppmurdsm45305</plasmid>
    </source>
</reference>
<protein>
    <submittedName>
        <fullName evidence="2">Uncharacterized protein</fullName>
    </submittedName>
</protein>
<sequence>MRNHERQHLPELPAGFSTETCVVVSCRTCQDFYGDDEEGGIIHFRGLHEAAEVVATAGWWVTVQGVQSRHCAAAEACATRAVDPPTLGPADPAARQGRGEPNLARPLARAARSPRRPALARARPRRRCRAGHRGRP</sequence>
<dbReference type="RefSeq" id="WP_112278787.1">
    <property type="nucleotide sequence ID" value="NZ_CM009984.1"/>
</dbReference>
<keyword evidence="2" id="KW-0614">Plasmid</keyword>
<dbReference type="EMBL" id="MASW01000024">
    <property type="protein sequence ID" value="PXY16546.1"/>
    <property type="molecule type" value="Genomic_DNA"/>
</dbReference>
<dbReference type="Proteomes" id="UP000249915">
    <property type="component" value="Plasmid pPmurDSM45305"/>
</dbReference>
<keyword evidence="3" id="KW-1185">Reference proteome</keyword>
<evidence type="ECO:0000313" key="3">
    <source>
        <dbReference type="Proteomes" id="UP000249915"/>
    </source>
</evidence>
<feature type="region of interest" description="Disordered" evidence="1">
    <location>
        <begin position="82"/>
        <end position="136"/>
    </location>
</feature>
<gene>
    <name evidence="2" type="ORF">BAY60_35690</name>
</gene>
<name>A0A2V4ABP8_9PSEU</name>
<organism evidence="2 3">
    <name type="scientific">Prauserella muralis</name>
    <dbReference type="NCBI Taxonomy" id="588067"/>
    <lineage>
        <taxon>Bacteria</taxon>
        <taxon>Bacillati</taxon>
        <taxon>Actinomycetota</taxon>
        <taxon>Actinomycetes</taxon>
        <taxon>Pseudonocardiales</taxon>
        <taxon>Pseudonocardiaceae</taxon>
        <taxon>Prauserella</taxon>
    </lineage>
</organism>
<comment type="caution">
    <text evidence="2">The sequence shown here is derived from an EMBL/GenBank/DDBJ whole genome shotgun (WGS) entry which is preliminary data.</text>
</comment>